<keyword evidence="1" id="KW-0472">Membrane</keyword>
<keyword evidence="1" id="KW-1133">Transmembrane helix</keyword>
<evidence type="ECO:0000256" key="1">
    <source>
        <dbReference type="SAM" id="Phobius"/>
    </source>
</evidence>
<dbReference type="RefSeq" id="WP_377733083.1">
    <property type="nucleotide sequence ID" value="NZ_JBHSRI010000006.1"/>
</dbReference>
<keyword evidence="1" id="KW-0812">Transmembrane</keyword>
<dbReference type="EMBL" id="JBHSRI010000006">
    <property type="protein sequence ID" value="MFC6038982.1"/>
    <property type="molecule type" value="Genomic_DNA"/>
</dbReference>
<dbReference type="Proteomes" id="UP001596170">
    <property type="component" value="Unassembled WGS sequence"/>
</dbReference>
<sequence length="138" mass="16280">MNGFIDNWGVSVIPKSFLLVMFFCSIILIVFFTAKSATYHNLLPDNKGEYSLFLIWGEDAGKEENGSYYIEWPESFNNSRITKKHIYYELIYTQTKYPKLDIEKTPVFIIFDHKGIVLKTYDIQEAIDFWEDVLPRQD</sequence>
<evidence type="ECO:0000313" key="2">
    <source>
        <dbReference type="EMBL" id="MFC6038982.1"/>
    </source>
</evidence>
<comment type="caution">
    <text evidence="2">The sequence shown here is derived from an EMBL/GenBank/DDBJ whole genome shotgun (WGS) entry which is preliminary data.</text>
</comment>
<gene>
    <name evidence="2" type="ORF">ACFPYN_05880</name>
</gene>
<protein>
    <submittedName>
        <fullName evidence="2">Uncharacterized protein</fullName>
    </submittedName>
</protein>
<feature type="transmembrane region" description="Helical" evidence="1">
    <location>
        <begin position="12"/>
        <end position="34"/>
    </location>
</feature>
<reference evidence="3" key="1">
    <citation type="journal article" date="2019" name="Int. J. Syst. Evol. Microbiol.">
        <title>The Global Catalogue of Microorganisms (GCM) 10K type strain sequencing project: providing services to taxonomists for standard genome sequencing and annotation.</title>
        <authorList>
            <consortium name="The Broad Institute Genomics Platform"/>
            <consortium name="The Broad Institute Genome Sequencing Center for Infectious Disease"/>
            <person name="Wu L."/>
            <person name="Ma J."/>
        </authorList>
    </citation>
    <scope>NUCLEOTIDE SEQUENCE [LARGE SCALE GENOMIC DNA]</scope>
    <source>
        <strain evidence="3">CCUG 54527</strain>
    </source>
</reference>
<keyword evidence="3" id="KW-1185">Reference proteome</keyword>
<evidence type="ECO:0000313" key="3">
    <source>
        <dbReference type="Proteomes" id="UP001596170"/>
    </source>
</evidence>
<organism evidence="2 3">
    <name type="scientific">Paenisporosarcina macmurdoensis</name>
    <dbReference type="NCBI Taxonomy" id="212659"/>
    <lineage>
        <taxon>Bacteria</taxon>
        <taxon>Bacillati</taxon>
        <taxon>Bacillota</taxon>
        <taxon>Bacilli</taxon>
        <taxon>Bacillales</taxon>
        <taxon>Caryophanaceae</taxon>
        <taxon>Paenisporosarcina</taxon>
    </lineage>
</organism>
<accession>A0ABW1L736</accession>
<name>A0ABW1L736_9BACL</name>
<proteinExistence type="predicted"/>